<evidence type="ECO:0000259" key="4">
    <source>
        <dbReference type="Pfam" id="PF21773"/>
    </source>
</evidence>
<dbReference type="AlphaFoldDB" id="A0A7S4NWU5"/>
<feature type="domain" description="ODAD1 central coiled coil region" evidence="4">
    <location>
        <begin position="188"/>
        <end position="463"/>
    </location>
</feature>
<feature type="coiled-coil region" evidence="2">
    <location>
        <begin position="380"/>
        <end position="444"/>
    </location>
</feature>
<evidence type="ECO:0000313" key="5">
    <source>
        <dbReference type="EMBL" id="CAE2313851.1"/>
    </source>
</evidence>
<feature type="coiled-coil region" evidence="2">
    <location>
        <begin position="95"/>
        <end position="129"/>
    </location>
</feature>
<feature type="region of interest" description="Disordered" evidence="3">
    <location>
        <begin position="1"/>
        <end position="21"/>
    </location>
</feature>
<gene>
    <name evidence="5" type="ORF">GTHE00462_LOCUS22978</name>
</gene>
<feature type="region of interest" description="Disordered" evidence="3">
    <location>
        <begin position="537"/>
        <end position="574"/>
    </location>
</feature>
<dbReference type="EMBL" id="HBKN01029662">
    <property type="protein sequence ID" value="CAE2313851.1"/>
    <property type="molecule type" value="Transcribed_RNA"/>
</dbReference>
<proteinExistence type="predicted"/>
<reference evidence="5" key="1">
    <citation type="submission" date="2021-01" db="EMBL/GenBank/DDBJ databases">
        <authorList>
            <person name="Corre E."/>
            <person name="Pelletier E."/>
            <person name="Niang G."/>
            <person name="Scheremetjew M."/>
            <person name="Finn R."/>
            <person name="Kale V."/>
            <person name="Holt S."/>
            <person name="Cochrane G."/>
            <person name="Meng A."/>
            <person name="Brown T."/>
            <person name="Cohen L."/>
        </authorList>
    </citation>
    <scope>NUCLEOTIDE SEQUENCE</scope>
    <source>
        <strain evidence="5">CCMP 2712</strain>
    </source>
</reference>
<feature type="coiled-coil region" evidence="2">
    <location>
        <begin position="24"/>
        <end position="69"/>
    </location>
</feature>
<organism evidence="5">
    <name type="scientific">Guillardia theta</name>
    <name type="common">Cryptophyte</name>
    <name type="synonym">Cryptomonas phi</name>
    <dbReference type="NCBI Taxonomy" id="55529"/>
    <lineage>
        <taxon>Eukaryota</taxon>
        <taxon>Cryptophyceae</taxon>
        <taxon>Pyrenomonadales</taxon>
        <taxon>Geminigeraceae</taxon>
        <taxon>Guillardia</taxon>
    </lineage>
</organism>
<feature type="compositionally biased region" description="Basic and acidic residues" evidence="3">
    <location>
        <begin position="547"/>
        <end position="556"/>
    </location>
</feature>
<evidence type="ECO:0000256" key="1">
    <source>
        <dbReference type="ARBA" id="ARBA00023054"/>
    </source>
</evidence>
<evidence type="ECO:0000256" key="2">
    <source>
        <dbReference type="SAM" id="Coils"/>
    </source>
</evidence>
<feature type="compositionally biased region" description="Basic and acidic residues" evidence="3">
    <location>
        <begin position="565"/>
        <end position="574"/>
    </location>
</feature>
<keyword evidence="1 2" id="KW-0175">Coiled coil</keyword>
<accession>A0A7S4NWU5</accession>
<feature type="coiled-coil region" evidence="2">
    <location>
        <begin position="204"/>
        <end position="231"/>
    </location>
</feature>
<name>A0A7S4NWU5_GUITH</name>
<feature type="coiled-coil region" evidence="2">
    <location>
        <begin position="260"/>
        <end position="353"/>
    </location>
</feature>
<sequence>MPTFLTDLPEQIGGSPGPDEQKALKQLRRVVKLLEKENSQLKKDCESKLEYQRKQEQHLREENERLRVKVNDMSRPSIKTLMDLEEYQSKLNDQSDTFTAKLELDKRQNEALEREIESISSKIDDIQDRIRAKSRPANLSMEELETMGYKTIKEGSMTHWLAPNGEKFRNKNDVCRALSYKEESKVKKKLAMLEGRMQKTLIRFNESLVVNKKLREEIEHLRKERLQFDRIHTKMESLLFQKKTEIANTIEVTNVALETRDEAQKKIKYYQAELLKNQQEFDAEWRKLDNEMESEEKRRRQVKARIEDEARKLKFHEDDAAQKAQLHEITSKYEASKADLENFERAFTQLQEATGLKDIDELVETFLEAENQNFKLFRFVNELNKEEERLTEEVNKIKREFSVENVSKNDVKKLEYQKEIEEELARVQAKAEDLLEREEDESSKVQEILKIIRRMYEELGCSKLLDVQNSFQCEDGHPVITDNNMMFFLGIIEQRASELIYELLHEGITVPDEVVKKGITLSSKSPLGLGPAGPVGASLVKVQPPKIDTDDKSGDEKSDDEEKDDDARPLTQEELRTKMKRKIAGSREFLTVCCYHLADFVVLTLRCSLDYLWAKYLTRRSFKST</sequence>
<dbReference type="PANTHER" id="PTHR21694:SF18">
    <property type="entry name" value="COILED-COIL DOMAIN-CONTAINING PROTEIN 63"/>
    <property type="match status" value="1"/>
</dbReference>
<dbReference type="InterPro" id="IPR051876">
    <property type="entry name" value="ODA-DC/CCD"/>
</dbReference>
<dbReference type="InterPro" id="IPR049258">
    <property type="entry name" value="ODAD1_CC"/>
</dbReference>
<dbReference type="Pfam" id="PF21773">
    <property type="entry name" value="ODAD1_CC"/>
    <property type="match status" value="1"/>
</dbReference>
<evidence type="ECO:0000256" key="3">
    <source>
        <dbReference type="SAM" id="MobiDB-lite"/>
    </source>
</evidence>
<protein>
    <recommendedName>
        <fullName evidence="4">ODAD1 central coiled coil region domain-containing protein</fullName>
    </recommendedName>
</protein>
<dbReference type="PANTHER" id="PTHR21694">
    <property type="entry name" value="COILED-COIL DOMAIN-CONTAINING PROTEIN 63"/>
    <property type="match status" value="1"/>
</dbReference>